<keyword evidence="7" id="KW-0132">Cell division</keyword>
<dbReference type="AlphaFoldDB" id="A0A9D1IEY6"/>
<feature type="transmembrane region" description="Helical" evidence="7">
    <location>
        <begin position="50"/>
        <end position="73"/>
    </location>
</feature>
<gene>
    <name evidence="7" type="primary">mraY</name>
    <name evidence="10" type="ORF">IAC53_05310</name>
</gene>
<keyword evidence="7" id="KW-0133">Cell shape</keyword>
<dbReference type="GO" id="GO:0008963">
    <property type="term" value="F:phospho-N-acetylmuramoyl-pentapeptide-transferase activity"/>
    <property type="evidence" value="ECO:0007669"/>
    <property type="project" value="UniProtKB-UniRule"/>
</dbReference>
<feature type="transmembrane region" description="Helical" evidence="7">
    <location>
        <begin position="93"/>
        <end position="113"/>
    </location>
</feature>
<dbReference type="PROSITE" id="PS01348">
    <property type="entry name" value="MRAY_2"/>
    <property type="match status" value="1"/>
</dbReference>
<keyword evidence="5 7" id="KW-1133">Transmembrane helix</keyword>
<dbReference type="GO" id="GO:0051301">
    <property type="term" value="P:cell division"/>
    <property type="evidence" value="ECO:0007669"/>
    <property type="project" value="UniProtKB-KW"/>
</dbReference>
<keyword evidence="7" id="KW-0573">Peptidoglycan synthesis</keyword>
<organism evidence="10 11">
    <name type="scientific">Candidatus Fimenecus excrementigallinarum</name>
    <dbReference type="NCBI Taxonomy" id="2840816"/>
    <lineage>
        <taxon>Bacteria</taxon>
        <taxon>Bacillati</taxon>
        <taxon>Bacillota</taxon>
        <taxon>Clostridia</taxon>
        <taxon>Candidatus Fimenecus</taxon>
    </lineage>
</organism>
<feature type="transmembrane region" description="Helical" evidence="7">
    <location>
        <begin position="190"/>
        <end position="209"/>
    </location>
</feature>
<keyword evidence="6 7" id="KW-0472">Membrane</keyword>
<keyword evidence="7 9" id="KW-0460">Magnesium</keyword>
<feature type="transmembrane region" description="Helical" evidence="7">
    <location>
        <begin position="125"/>
        <end position="149"/>
    </location>
</feature>
<dbReference type="GO" id="GO:0008360">
    <property type="term" value="P:regulation of cell shape"/>
    <property type="evidence" value="ECO:0007669"/>
    <property type="project" value="UniProtKB-KW"/>
</dbReference>
<name>A0A9D1IEY6_9FIRM</name>
<keyword evidence="4 7" id="KW-0812">Transmembrane</keyword>
<evidence type="ECO:0000256" key="4">
    <source>
        <dbReference type="ARBA" id="ARBA00022692"/>
    </source>
</evidence>
<dbReference type="GO" id="GO:0071555">
    <property type="term" value="P:cell wall organization"/>
    <property type="evidence" value="ECO:0007669"/>
    <property type="project" value="UniProtKB-KW"/>
</dbReference>
<dbReference type="InterPro" id="IPR000715">
    <property type="entry name" value="Glycosyl_transferase_4"/>
</dbReference>
<evidence type="ECO:0000256" key="2">
    <source>
        <dbReference type="ARBA" id="ARBA00005583"/>
    </source>
</evidence>
<feature type="transmembrane region" description="Helical" evidence="7">
    <location>
        <begin position="6"/>
        <end position="29"/>
    </location>
</feature>
<keyword evidence="3 7" id="KW-0808">Transferase</keyword>
<evidence type="ECO:0000313" key="10">
    <source>
        <dbReference type="EMBL" id="HIU36008.1"/>
    </source>
</evidence>
<protein>
    <recommendedName>
        <fullName evidence="7 8">Phospho-N-acetylmuramoyl-pentapeptide-transferase</fullName>
        <ecNumber evidence="7 8">2.7.8.13</ecNumber>
    </recommendedName>
    <alternativeName>
        <fullName evidence="7">UDP-MurNAc-pentapeptide phosphotransferase</fullName>
    </alternativeName>
</protein>
<keyword evidence="7" id="KW-1003">Cell membrane</keyword>
<comment type="function">
    <text evidence="7">Catalyzes the initial step of the lipid cycle reactions in the biosynthesis of the cell wall peptidoglycan: transfers peptidoglycan precursor phospho-MurNAc-pentapeptide from UDP-MurNAc-pentapeptide onto the lipid carrier undecaprenyl phosphate, yielding undecaprenyl-pyrophosphoryl-MurNAc-pentapeptide, known as lipid I.</text>
</comment>
<evidence type="ECO:0000256" key="5">
    <source>
        <dbReference type="ARBA" id="ARBA00022989"/>
    </source>
</evidence>
<dbReference type="GO" id="GO:0009252">
    <property type="term" value="P:peptidoglycan biosynthetic process"/>
    <property type="evidence" value="ECO:0007669"/>
    <property type="project" value="UniProtKB-UniRule"/>
</dbReference>
<comment type="similarity">
    <text evidence="2 7">Belongs to the glycosyltransferase 4 family. MraY subfamily.</text>
</comment>
<comment type="catalytic activity">
    <reaction evidence="7">
        <text>UDP-N-acetyl-alpha-D-muramoyl-L-alanyl-gamma-D-glutamyl-meso-2,6-diaminopimeloyl-D-alanyl-D-alanine + di-trans,octa-cis-undecaprenyl phosphate = di-trans,octa-cis-undecaprenyl diphospho-N-acetyl-alpha-D-muramoyl-L-alanyl-D-glutamyl-meso-2,6-diaminopimeloyl-D-alanyl-D-alanine + UMP</text>
        <dbReference type="Rhea" id="RHEA:28386"/>
        <dbReference type="ChEBI" id="CHEBI:57865"/>
        <dbReference type="ChEBI" id="CHEBI:60392"/>
        <dbReference type="ChEBI" id="CHEBI:61386"/>
        <dbReference type="ChEBI" id="CHEBI:61387"/>
        <dbReference type="EC" id="2.7.8.13"/>
    </reaction>
</comment>
<comment type="pathway">
    <text evidence="7">Cell wall biogenesis; peptidoglycan biosynthesis.</text>
</comment>
<dbReference type="NCBIfam" id="TIGR00445">
    <property type="entry name" value="mraY"/>
    <property type="match status" value="1"/>
</dbReference>
<dbReference type="Pfam" id="PF00953">
    <property type="entry name" value="Glycos_transf_4"/>
    <property type="match status" value="1"/>
</dbReference>
<keyword evidence="7" id="KW-0131">Cell cycle</keyword>
<dbReference type="CDD" id="cd06852">
    <property type="entry name" value="GT_MraY"/>
    <property type="match status" value="1"/>
</dbReference>
<dbReference type="GO" id="GO:0046872">
    <property type="term" value="F:metal ion binding"/>
    <property type="evidence" value="ECO:0007669"/>
    <property type="project" value="UniProtKB-KW"/>
</dbReference>
<accession>A0A9D1IEY6</accession>
<evidence type="ECO:0000256" key="7">
    <source>
        <dbReference type="HAMAP-Rule" id="MF_00038"/>
    </source>
</evidence>
<comment type="caution">
    <text evidence="10">The sequence shown here is derived from an EMBL/GenBank/DDBJ whole genome shotgun (WGS) entry which is preliminary data.</text>
</comment>
<dbReference type="Proteomes" id="UP000824071">
    <property type="component" value="Unassembled WGS sequence"/>
</dbReference>
<sequence length="343" mass="36593">MNIYAAIALAVVLAFLLAFLLGFAVIPWLRKLKFGQTILDIGPAWHKSKQGLPTMGGILFIAGTLVSFAAVLVTDGLLGGELFASGSVVADSMKIKLIAGVLLAVGFGLVGFFDDYIKVVKKRNLGLTILQKSVAEVALMLAYLAALYMSGNTYMLIPFVGSVDLGFFFWFFGLAVIYATVNAVNFTDGVDGLCGSVTATAAVAFAVAACLRGMFGVGILSAALFGACAGYLIWNHYPAKVMMGDTGALFLGGLIVALAYAIDCPLIILCFGVIYVLEFLSDVLQIGYFKATHGKRIFKMAPIHHHFELCGWKEKKIVTVFTLVNLLGCGVGLALFYYGVVRV</sequence>
<keyword evidence="7" id="KW-0961">Cell wall biogenesis/degradation</keyword>
<dbReference type="PANTHER" id="PTHR22926">
    <property type="entry name" value="PHOSPHO-N-ACETYLMURAMOYL-PENTAPEPTIDE-TRANSFERASE"/>
    <property type="match status" value="1"/>
</dbReference>
<dbReference type="EC" id="2.7.8.13" evidence="7 8"/>
<evidence type="ECO:0000256" key="8">
    <source>
        <dbReference type="NCBIfam" id="TIGR00445"/>
    </source>
</evidence>
<dbReference type="HAMAP" id="MF_00038">
    <property type="entry name" value="MraY"/>
    <property type="match status" value="1"/>
</dbReference>
<feature type="transmembrane region" description="Helical" evidence="7">
    <location>
        <begin position="317"/>
        <end position="340"/>
    </location>
</feature>
<evidence type="ECO:0000256" key="1">
    <source>
        <dbReference type="ARBA" id="ARBA00004141"/>
    </source>
</evidence>
<reference evidence="10" key="2">
    <citation type="journal article" date="2021" name="PeerJ">
        <title>Extensive microbial diversity within the chicken gut microbiome revealed by metagenomics and culture.</title>
        <authorList>
            <person name="Gilroy R."/>
            <person name="Ravi A."/>
            <person name="Getino M."/>
            <person name="Pursley I."/>
            <person name="Horton D.L."/>
            <person name="Alikhan N.F."/>
            <person name="Baker D."/>
            <person name="Gharbi K."/>
            <person name="Hall N."/>
            <person name="Watson M."/>
            <person name="Adriaenssens E.M."/>
            <person name="Foster-Nyarko E."/>
            <person name="Jarju S."/>
            <person name="Secka A."/>
            <person name="Antonio M."/>
            <person name="Oren A."/>
            <person name="Chaudhuri R.R."/>
            <person name="La Ragione R."/>
            <person name="Hildebrand F."/>
            <person name="Pallen M.J."/>
        </authorList>
    </citation>
    <scope>NUCLEOTIDE SEQUENCE</scope>
    <source>
        <strain evidence="10">ChiGjej1B1-19959</strain>
    </source>
</reference>
<dbReference type="InterPro" id="IPR018480">
    <property type="entry name" value="PNAcMuramoyl-5peptid_Trfase_CS"/>
</dbReference>
<dbReference type="PANTHER" id="PTHR22926:SF5">
    <property type="entry name" value="PHOSPHO-N-ACETYLMURAMOYL-PENTAPEPTIDE-TRANSFERASE HOMOLOG"/>
    <property type="match status" value="1"/>
</dbReference>
<evidence type="ECO:0000256" key="9">
    <source>
        <dbReference type="PIRSR" id="PIRSR600715-1"/>
    </source>
</evidence>
<comment type="cofactor">
    <cofactor evidence="7 9">
        <name>Mg(2+)</name>
        <dbReference type="ChEBI" id="CHEBI:18420"/>
    </cofactor>
</comment>
<comment type="subcellular location">
    <subcellularLocation>
        <location evidence="7">Cell membrane</location>
        <topology evidence="7">Multi-pass membrane protein</topology>
    </subcellularLocation>
    <subcellularLocation>
        <location evidence="1">Membrane</location>
        <topology evidence="1">Multi-pass membrane protein</topology>
    </subcellularLocation>
</comment>
<evidence type="ECO:0000313" key="11">
    <source>
        <dbReference type="Proteomes" id="UP000824071"/>
    </source>
</evidence>
<dbReference type="EMBL" id="DVMW01000032">
    <property type="protein sequence ID" value="HIU36008.1"/>
    <property type="molecule type" value="Genomic_DNA"/>
</dbReference>
<dbReference type="InterPro" id="IPR003524">
    <property type="entry name" value="PNAcMuramoyl-5peptid_Trfase"/>
</dbReference>
<evidence type="ECO:0000256" key="6">
    <source>
        <dbReference type="ARBA" id="ARBA00023136"/>
    </source>
</evidence>
<dbReference type="GO" id="GO:0005886">
    <property type="term" value="C:plasma membrane"/>
    <property type="evidence" value="ECO:0007669"/>
    <property type="project" value="UniProtKB-SubCell"/>
</dbReference>
<feature type="binding site" evidence="9">
    <location>
        <position position="245"/>
    </location>
    <ligand>
        <name>Mg(2+)</name>
        <dbReference type="ChEBI" id="CHEBI:18420"/>
    </ligand>
</feature>
<feature type="transmembrane region" description="Helical" evidence="7">
    <location>
        <begin position="215"/>
        <end position="234"/>
    </location>
</feature>
<evidence type="ECO:0000256" key="3">
    <source>
        <dbReference type="ARBA" id="ARBA00022679"/>
    </source>
</evidence>
<feature type="binding site" evidence="9">
    <location>
        <position position="185"/>
    </location>
    <ligand>
        <name>Mg(2+)</name>
        <dbReference type="ChEBI" id="CHEBI:18420"/>
    </ligand>
</feature>
<feature type="transmembrane region" description="Helical" evidence="7">
    <location>
        <begin position="241"/>
        <end position="260"/>
    </location>
</feature>
<keyword evidence="7 9" id="KW-0479">Metal-binding</keyword>
<feature type="transmembrane region" description="Helical" evidence="7">
    <location>
        <begin position="155"/>
        <end position="178"/>
    </location>
</feature>
<proteinExistence type="inferred from homology"/>
<reference evidence="10" key="1">
    <citation type="submission" date="2020-10" db="EMBL/GenBank/DDBJ databases">
        <authorList>
            <person name="Gilroy R."/>
        </authorList>
    </citation>
    <scope>NUCLEOTIDE SEQUENCE</scope>
    <source>
        <strain evidence="10">ChiGjej1B1-19959</strain>
    </source>
</reference>